<name>A0A7J6SAI1_PEROL</name>
<dbReference type="AlphaFoldDB" id="A0A7J6SAI1"/>
<dbReference type="EMBL" id="JABANM010016372">
    <property type="protein sequence ID" value="KAF4729552.1"/>
    <property type="molecule type" value="Genomic_DNA"/>
</dbReference>
<reference evidence="1 2" key="1">
    <citation type="submission" date="2020-04" db="EMBL/GenBank/DDBJ databases">
        <title>Perkinsus olseni comparative genomics.</title>
        <authorList>
            <person name="Bogema D.R."/>
        </authorList>
    </citation>
    <scope>NUCLEOTIDE SEQUENCE [LARGE SCALE GENOMIC DNA]</scope>
    <source>
        <strain evidence="1">ATCC PRA-205</strain>
    </source>
</reference>
<comment type="caution">
    <text evidence="1">The sequence shown here is derived from an EMBL/GenBank/DDBJ whole genome shotgun (WGS) entry which is preliminary data.</text>
</comment>
<gene>
    <name evidence="1" type="ORF">FOZ62_004651</name>
</gene>
<sequence>PLTFAQLLTSSPSQGYSVPLLMSTALATGFVLLPCIATALQSGSLDVPVTSEQYRSLVKRIERVEDAVGALAVPGVVTPEISGCRLEWDRKKFVVLFEADPESAGRVIKRTRFEQPNKLRCQHYIGVERSKFSIMTARNSDKAVFETETDDKIDAAYQHFAPLMPLAHLEGETLERLKTMLPDGKNEGRCRRIFALLAANPPKGYDSEIDWVTGWHADNVPEPNVLRKLADTWNE</sequence>
<evidence type="ECO:0000313" key="1">
    <source>
        <dbReference type="EMBL" id="KAF4729552.1"/>
    </source>
</evidence>
<evidence type="ECO:0000313" key="2">
    <source>
        <dbReference type="Proteomes" id="UP000574390"/>
    </source>
</evidence>
<feature type="non-terminal residue" evidence="1">
    <location>
        <position position="1"/>
    </location>
</feature>
<protein>
    <submittedName>
        <fullName evidence="1">Uncharacterized protein</fullName>
    </submittedName>
</protein>
<organism evidence="1 2">
    <name type="scientific">Perkinsus olseni</name>
    <name type="common">Perkinsus atlanticus</name>
    <dbReference type="NCBI Taxonomy" id="32597"/>
    <lineage>
        <taxon>Eukaryota</taxon>
        <taxon>Sar</taxon>
        <taxon>Alveolata</taxon>
        <taxon>Perkinsozoa</taxon>
        <taxon>Perkinsea</taxon>
        <taxon>Perkinsida</taxon>
        <taxon>Perkinsidae</taxon>
        <taxon>Perkinsus</taxon>
    </lineage>
</organism>
<proteinExistence type="predicted"/>
<accession>A0A7J6SAI1</accession>
<dbReference type="Proteomes" id="UP000574390">
    <property type="component" value="Unassembled WGS sequence"/>
</dbReference>